<evidence type="ECO:0000259" key="1">
    <source>
        <dbReference type="PROSITE" id="PS51340"/>
    </source>
</evidence>
<dbReference type="InterPro" id="IPR011037">
    <property type="entry name" value="Pyrv_Knase-like_insert_dom_sf"/>
</dbReference>
<evidence type="ECO:0000313" key="3">
    <source>
        <dbReference type="Proteomes" id="UP000432715"/>
    </source>
</evidence>
<protein>
    <submittedName>
        <fullName evidence="2">MOSC domain-containing protein</fullName>
    </submittedName>
</protein>
<dbReference type="Proteomes" id="UP000432715">
    <property type="component" value="Unassembled WGS sequence"/>
</dbReference>
<dbReference type="PANTHER" id="PTHR36930:SF1">
    <property type="entry name" value="MOSC DOMAIN-CONTAINING PROTEIN"/>
    <property type="match status" value="1"/>
</dbReference>
<dbReference type="EMBL" id="WBZC01000079">
    <property type="protein sequence ID" value="KAB3529791.1"/>
    <property type="molecule type" value="Genomic_DNA"/>
</dbReference>
<dbReference type="InterPro" id="IPR052716">
    <property type="entry name" value="MOSC_domain"/>
</dbReference>
<feature type="domain" description="MOSC" evidence="1">
    <location>
        <begin position="18"/>
        <end position="143"/>
    </location>
</feature>
<gene>
    <name evidence="2" type="ORF">F8154_14470</name>
</gene>
<dbReference type="RefSeq" id="WP_151862327.1">
    <property type="nucleotide sequence ID" value="NZ_WBZC01000079.1"/>
</dbReference>
<dbReference type="GO" id="GO:0003824">
    <property type="term" value="F:catalytic activity"/>
    <property type="evidence" value="ECO:0007669"/>
    <property type="project" value="InterPro"/>
</dbReference>
<dbReference type="AlphaFoldDB" id="A0A6I0F4Y2"/>
<evidence type="ECO:0000313" key="2">
    <source>
        <dbReference type="EMBL" id="KAB3529791.1"/>
    </source>
</evidence>
<organism evidence="2 3">
    <name type="scientific">Alkaliphilus pronyensis</name>
    <dbReference type="NCBI Taxonomy" id="1482732"/>
    <lineage>
        <taxon>Bacteria</taxon>
        <taxon>Bacillati</taxon>
        <taxon>Bacillota</taxon>
        <taxon>Clostridia</taxon>
        <taxon>Peptostreptococcales</taxon>
        <taxon>Natronincolaceae</taxon>
        <taxon>Alkaliphilus</taxon>
    </lineage>
</organism>
<accession>A0A6I0F4Y2</accession>
<dbReference type="Pfam" id="PF03473">
    <property type="entry name" value="MOSC"/>
    <property type="match status" value="1"/>
</dbReference>
<reference evidence="2 3" key="1">
    <citation type="submission" date="2019-10" db="EMBL/GenBank/DDBJ databases">
        <title>Alkaliphilus serpentinus sp. nov. and Alkaliphilus pronyensis sp. nov., two novel anaerobic alkaliphilic species isolated from the serpentinized-hosted hydrothermal field of the Prony Bay (New Caledonia).</title>
        <authorList>
            <person name="Postec A."/>
        </authorList>
    </citation>
    <scope>NUCLEOTIDE SEQUENCE [LARGE SCALE GENOMIC DNA]</scope>
    <source>
        <strain evidence="2 3">LacV</strain>
    </source>
</reference>
<dbReference type="Gene3D" id="2.40.33.20">
    <property type="entry name" value="PK beta-barrel domain-like"/>
    <property type="match status" value="1"/>
</dbReference>
<sequence>MAKVVSINISSKKGIPKTPIQEGEFITNFGLKEDSHGGDWHRQVSLLAQESIDKIKEMGMENLSPGVFAENITTEGICLYKLPIGAKMKIGESIHEVTQIGKQCHNRCKIFHTIGDCIMPKEGIFTKIIMGGCVKVGDIIEVLKD</sequence>
<dbReference type="GO" id="GO:0030151">
    <property type="term" value="F:molybdenum ion binding"/>
    <property type="evidence" value="ECO:0007669"/>
    <property type="project" value="InterPro"/>
</dbReference>
<dbReference type="InterPro" id="IPR005302">
    <property type="entry name" value="MoCF_Sase_C"/>
</dbReference>
<dbReference type="PROSITE" id="PS51340">
    <property type="entry name" value="MOSC"/>
    <property type="match status" value="1"/>
</dbReference>
<dbReference type="GO" id="GO:0030170">
    <property type="term" value="F:pyridoxal phosphate binding"/>
    <property type="evidence" value="ECO:0007669"/>
    <property type="project" value="InterPro"/>
</dbReference>
<dbReference type="PANTHER" id="PTHR36930">
    <property type="entry name" value="METAL-SULFUR CLUSTER BIOSYNTHESIS PROTEINS YUAD-RELATED"/>
    <property type="match status" value="1"/>
</dbReference>
<keyword evidence="3" id="KW-1185">Reference proteome</keyword>
<comment type="caution">
    <text evidence="2">The sequence shown here is derived from an EMBL/GenBank/DDBJ whole genome shotgun (WGS) entry which is preliminary data.</text>
</comment>
<name>A0A6I0F4Y2_9FIRM</name>
<dbReference type="OrthoDB" id="9789048at2"/>
<proteinExistence type="predicted"/>
<dbReference type="SUPFAM" id="SSF50800">
    <property type="entry name" value="PK beta-barrel domain-like"/>
    <property type="match status" value="1"/>
</dbReference>